<gene>
    <name evidence="5" type="ORF">V5O48_009195</name>
</gene>
<dbReference type="InterPro" id="IPR039328">
    <property type="entry name" value="WDR89"/>
</dbReference>
<evidence type="ECO:0000256" key="1">
    <source>
        <dbReference type="ARBA" id="ARBA00022574"/>
    </source>
</evidence>
<proteinExistence type="predicted"/>
<keyword evidence="1 3" id="KW-0853">WD repeat</keyword>
<dbReference type="PANTHER" id="PTHR22889:SF0">
    <property type="entry name" value="WD REPEAT-CONTAINING PROTEIN 89"/>
    <property type="match status" value="1"/>
</dbReference>
<evidence type="ECO:0008006" key="7">
    <source>
        <dbReference type="Google" id="ProtNLM"/>
    </source>
</evidence>
<dbReference type="EMBL" id="JBAHYK010000586">
    <property type="protein sequence ID" value="KAL0572763.1"/>
    <property type="molecule type" value="Genomic_DNA"/>
</dbReference>
<dbReference type="InterPro" id="IPR015943">
    <property type="entry name" value="WD40/YVTN_repeat-like_dom_sf"/>
</dbReference>
<dbReference type="InterPro" id="IPR001680">
    <property type="entry name" value="WD40_rpt"/>
</dbReference>
<comment type="caution">
    <text evidence="5">The sequence shown here is derived from an EMBL/GenBank/DDBJ whole genome shotgun (WGS) entry which is preliminary data.</text>
</comment>
<dbReference type="SUPFAM" id="SSF50978">
    <property type="entry name" value="WD40 repeat-like"/>
    <property type="match status" value="1"/>
</dbReference>
<evidence type="ECO:0000313" key="5">
    <source>
        <dbReference type="EMBL" id="KAL0572763.1"/>
    </source>
</evidence>
<dbReference type="InterPro" id="IPR036322">
    <property type="entry name" value="WD40_repeat_dom_sf"/>
</dbReference>
<dbReference type="Gene3D" id="2.130.10.10">
    <property type="entry name" value="YVTN repeat-like/Quinoprotein amine dehydrogenase"/>
    <property type="match status" value="1"/>
</dbReference>
<dbReference type="PANTHER" id="PTHR22889">
    <property type="entry name" value="WD REPEAT-CONTAINING PROTEIN 89"/>
    <property type="match status" value="1"/>
</dbReference>
<evidence type="ECO:0000256" key="4">
    <source>
        <dbReference type="SAM" id="MobiDB-lite"/>
    </source>
</evidence>
<name>A0ABR3FBR0_9AGAR</name>
<organism evidence="5 6">
    <name type="scientific">Marasmius crinis-equi</name>
    <dbReference type="NCBI Taxonomy" id="585013"/>
    <lineage>
        <taxon>Eukaryota</taxon>
        <taxon>Fungi</taxon>
        <taxon>Dikarya</taxon>
        <taxon>Basidiomycota</taxon>
        <taxon>Agaricomycotina</taxon>
        <taxon>Agaricomycetes</taxon>
        <taxon>Agaricomycetidae</taxon>
        <taxon>Agaricales</taxon>
        <taxon>Marasmiineae</taxon>
        <taxon>Marasmiaceae</taxon>
        <taxon>Marasmius</taxon>
    </lineage>
</organism>
<protein>
    <recommendedName>
        <fullName evidence="7">WD40 repeat-like protein</fullName>
    </recommendedName>
</protein>
<dbReference type="PROSITE" id="PS50294">
    <property type="entry name" value="WD_REPEATS_REGION"/>
    <property type="match status" value="1"/>
</dbReference>
<feature type="repeat" description="WD" evidence="3">
    <location>
        <begin position="89"/>
        <end position="105"/>
    </location>
</feature>
<keyword evidence="6" id="KW-1185">Reference proteome</keyword>
<reference evidence="5 6" key="1">
    <citation type="submission" date="2024-02" db="EMBL/GenBank/DDBJ databases">
        <title>A draft genome for the cacao thread blight pathogen Marasmius crinis-equi.</title>
        <authorList>
            <person name="Cohen S.P."/>
            <person name="Baruah I.K."/>
            <person name="Amoako-Attah I."/>
            <person name="Bukari Y."/>
            <person name="Meinhardt L.W."/>
            <person name="Bailey B.A."/>
        </authorList>
    </citation>
    <scope>NUCLEOTIDE SEQUENCE [LARGE SCALE GENOMIC DNA]</scope>
    <source>
        <strain evidence="5 6">GH-76</strain>
    </source>
</reference>
<feature type="repeat" description="WD" evidence="3">
    <location>
        <begin position="329"/>
        <end position="360"/>
    </location>
</feature>
<dbReference type="PROSITE" id="PS50082">
    <property type="entry name" value="WD_REPEATS_2"/>
    <property type="match status" value="2"/>
</dbReference>
<evidence type="ECO:0000256" key="2">
    <source>
        <dbReference type="ARBA" id="ARBA00022737"/>
    </source>
</evidence>
<evidence type="ECO:0000313" key="6">
    <source>
        <dbReference type="Proteomes" id="UP001465976"/>
    </source>
</evidence>
<sequence>MSEPKLVESSQVREISRPRRQIRLASDTYIQSLASLPAGYAASTSSPSSDVIQLFDKSTLTPLQQFEGHQDGSTFLRAVQNVGLGQGGGKILVSSGKDGSIRVWDERTNSCGLKLSNPSQNRPILSFDVSANGLMVAGGTALQGEDALILYWDPRQPAAPIRTHGSTHSDDITALHFKKDESEIPNLLLSASSDGLISTSNADEDDEDEAVVHVGNWGCSVSQIGWLYAPAGSTSTASIWAASDMETFSTWTAELDRLQSLELRAPSVHTQSRTWVTDYLIACDGSKSNDQLTMFMGSNEGDIAQVTNQYLGVPEPTTPWTWSLETLWTHGHEGVVRSVLWDDENRVLVTGGEDAKLTVWPGPSNRNEDVDMETLNPGGSGRKREYEDIDVDEGNRKRRR</sequence>
<accession>A0ABR3FBR0</accession>
<feature type="region of interest" description="Disordered" evidence="4">
    <location>
        <begin position="359"/>
        <end position="400"/>
    </location>
</feature>
<dbReference type="SMART" id="SM00320">
    <property type="entry name" value="WD40"/>
    <property type="match status" value="4"/>
</dbReference>
<dbReference type="Proteomes" id="UP001465976">
    <property type="component" value="Unassembled WGS sequence"/>
</dbReference>
<keyword evidence="2" id="KW-0677">Repeat</keyword>
<evidence type="ECO:0000256" key="3">
    <source>
        <dbReference type="PROSITE-ProRule" id="PRU00221"/>
    </source>
</evidence>
<dbReference type="Pfam" id="PF00400">
    <property type="entry name" value="WD40"/>
    <property type="match status" value="2"/>
</dbReference>